<comment type="subcellular location">
    <subcellularLocation>
        <location evidence="1">Cell membrane</location>
        <topology evidence="1">Multi-pass membrane protein</topology>
    </subcellularLocation>
    <subcellularLocation>
        <location evidence="7">Membrane</location>
        <topology evidence="7">Multi-pass membrane protein</topology>
    </subcellularLocation>
</comment>
<accession>A0A2M8PC86</accession>
<dbReference type="Pfam" id="PF00361">
    <property type="entry name" value="Proton_antipo_M"/>
    <property type="match status" value="1"/>
</dbReference>
<evidence type="ECO:0000256" key="5">
    <source>
        <dbReference type="ARBA" id="ARBA00022989"/>
    </source>
</evidence>
<evidence type="ECO:0000256" key="2">
    <source>
        <dbReference type="ARBA" id="ARBA00005346"/>
    </source>
</evidence>
<feature type="transmembrane region" description="Helical" evidence="8">
    <location>
        <begin position="21"/>
        <end position="46"/>
    </location>
</feature>
<dbReference type="PANTHER" id="PTHR42703:SF1">
    <property type="entry name" value="NA(+)_H(+) ANTIPORTER SUBUNIT D1"/>
    <property type="match status" value="1"/>
</dbReference>
<comment type="caution">
    <text evidence="10">The sequence shown here is derived from an EMBL/GenBank/DDBJ whole genome shotgun (WGS) entry which is preliminary data.</text>
</comment>
<evidence type="ECO:0000256" key="4">
    <source>
        <dbReference type="ARBA" id="ARBA00022692"/>
    </source>
</evidence>
<dbReference type="Proteomes" id="UP000229681">
    <property type="component" value="Unassembled WGS sequence"/>
</dbReference>
<dbReference type="GO" id="GO:0005886">
    <property type="term" value="C:plasma membrane"/>
    <property type="evidence" value="ECO:0007669"/>
    <property type="project" value="UniProtKB-SubCell"/>
</dbReference>
<evidence type="ECO:0000256" key="3">
    <source>
        <dbReference type="ARBA" id="ARBA00022475"/>
    </source>
</evidence>
<protein>
    <recommendedName>
        <fullName evidence="9">NADH:quinone oxidoreductase/Mrp antiporter transmembrane domain-containing protein</fullName>
    </recommendedName>
</protein>
<dbReference type="InterPro" id="IPR003918">
    <property type="entry name" value="NADH_UbQ_OxRdtase"/>
</dbReference>
<keyword evidence="6 8" id="KW-0472">Membrane</keyword>
<feature type="transmembrane region" description="Helical" evidence="8">
    <location>
        <begin position="271"/>
        <end position="291"/>
    </location>
</feature>
<dbReference type="PANTHER" id="PTHR42703">
    <property type="entry name" value="NADH DEHYDROGENASE"/>
    <property type="match status" value="1"/>
</dbReference>
<evidence type="ECO:0000313" key="11">
    <source>
        <dbReference type="Proteomes" id="UP000229681"/>
    </source>
</evidence>
<keyword evidence="4 7" id="KW-0812">Transmembrane</keyword>
<evidence type="ECO:0000256" key="8">
    <source>
        <dbReference type="SAM" id="Phobius"/>
    </source>
</evidence>
<evidence type="ECO:0000259" key="9">
    <source>
        <dbReference type="Pfam" id="PF00361"/>
    </source>
</evidence>
<dbReference type="InterPro" id="IPR001750">
    <property type="entry name" value="ND/Mrp_TM"/>
</dbReference>
<keyword evidence="5 8" id="KW-1133">Transmembrane helix</keyword>
<dbReference type="GO" id="GO:0042773">
    <property type="term" value="P:ATP synthesis coupled electron transport"/>
    <property type="evidence" value="ECO:0007669"/>
    <property type="project" value="InterPro"/>
</dbReference>
<comment type="similarity">
    <text evidence="2">Belongs to the CPA3 antiporters (TC 2.A.63) subunit D family.</text>
</comment>
<dbReference type="InterPro" id="IPR050586">
    <property type="entry name" value="CPA3_Na-H_Antiporter_D"/>
</dbReference>
<dbReference type="GO" id="GO:0008137">
    <property type="term" value="F:NADH dehydrogenase (ubiquinone) activity"/>
    <property type="evidence" value="ECO:0007669"/>
    <property type="project" value="InterPro"/>
</dbReference>
<dbReference type="AlphaFoldDB" id="A0A2M8PC86"/>
<proteinExistence type="inferred from homology"/>
<feature type="transmembrane region" description="Helical" evidence="8">
    <location>
        <begin position="126"/>
        <end position="149"/>
    </location>
</feature>
<organism evidence="10 11">
    <name type="scientific">Candidatus Thermofonsia Clade 1 bacterium</name>
    <dbReference type="NCBI Taxonomy" id="2364210"/>
    <lineage>
        <taxon>Bacteria</taxon>
        <taxon>Bacillati</taxon>
        <taxon>Chloroflexota</taxon>
        <taxon>Candidatus Thermofontia</taxon>
        <taxon>Candidatus Thermofonsia Clade 1</taxon>
    </lineage>
</organism>
<sequence>TFGTLTIADIAQKLASGERPLLAEAAAVMLTCAFLLKSAIFPFHFWQPDFHTTAPTPVHAVLSSVVVKVGIYGLIRMITTLFIAEAAIIQELLIVLGVIGIFFGSLGALRTYDAKRMLAYSTFGQIGFILVAIGWGTPLALIGALVYAVNHSFIKSALLMLTGVVSSRTVGKTATKREIGGVGKGMVLTSVLYLLGGMALAGIPPLNGFISKVALVQGGIEAQGWLPLGLAVAAGLITLQYMIGTWSLLFQQPPDEKVKTKSSGDAQLAPLFLIGLCVFFGLYATPLIEIATRTVSDLGDPTLYIRAVFGG</sequence>
<feature type="domain" description="NADH:quinone oxidoreductase/Mrp antiporter transmembrane" evidence="9">
    <location>
        <begin position="3"/>
        <end position="238"/>
    </location>
</feature>
<dbReference type="PRINTS" id="PR01437">
    <property type="entry name" value="NUOXDRDTASE4"/>
</dbReference>
<gene>
    <name evidence="10" type="ORF">CUN49_11930</name>
</gene>
<feature type="non-terminal residue" evidence="10">
    <location>
        <position position="1"/>
    </location>
</feature>
<keyword evidence="3" id="KW-1003">Cell membrane</keyword>
<feature type="transmembrane region" description="Helical" evidence="8">
    <location>
        <begin position="186"/>
        <end position="206"/>
    </location>
</feature>
<feature type="transmembrane region" description="Helical" evidence="8">
    <location>
        <begin position="58"/>
        <end position="75"/>
    </location>
</feature>
<reference evidence="10 11" key="1">
    <citation type="submission" date="2017-11" db="EMBL/GenBank/DDBJ databases">
        <title>Evolution of Phototrophy in the Chloroflexi Phylum Driven by Horizontal Gene Transfer.</title>
        <authorList>
            <person name="Ward L.M."/>
            <person name="Hemp J."/>
            <person name="Shih P.M."/>
            <person name="Mcglynn S.E."/>
            <person name="Fischer W."/>
        </authorList>
    </citation>
    <scope>NUCLEOTIDE SEQUENCE [LARGE SCALE GENOMIC DNA]</scope>
    <source>
        <strain evidence="10">JP3_13</strain>
    </source>
</reference>
<evidence type="ECO:0000256" key="7">
    <source>
        <dbReference type="RuleBase" id="RU000320"/>
    </source>
</evidence>
<dbReference type="EMBL" id="PGTM01000197">
    <property type="protein sequence ID" value="PJF35164.1"/>
    <property type="molecule type" value="Genomic_DNA"/>
</dbReference>
<evidence type="ECO:0000256" key="6">
    <source>
        <dbReference type="ARBA" id="ARBA00023136"/>
    </source>
</evidence>
<feature type="transmembrane region" description="Helical" evidence="8">
    <location>
        <begin position="82"/>
        <end position="106"/>
    </location>
</feature>
<feature type="transmembrane region" description="Helical" evidence="8">
    <location>
        <begin position="226"/>
        <end position="250"/>
    </location>
</feature>
<evidence type="ECO:0000256" key="1">
    <source>
        <dbReference type="ARBA" id="ARBA00004651"/>
    </source>
</evidence>
<evidence type="ECO:0000313" key="10">
    <source>
        <dbReference type="EMBL" id="PJF35164.1"/>
    </source>
</evidence>
<name>A0A2M8PC86_9CHLR</name>